<organism evidence="1 2">
    <name type="scientific">Epilithonimonas hominis</name>
    <dbReference type="NCBI Taxonomy" id="420404"/>
    <lineage>
        <taxon>Bacteria</taxon>
        <taxon>Pseudomonadati</taxon>
        <taxon>Bacteroidota</taxon>
        <taxon>Flavobacteriia</taxon>
        <taxon>Flavobacteriales</taxon>
        <taxon>Weeksellaceae</taxon>
        <taxon>Chryseobacterium group</taxon>
        <taxon>Epilithonimonas</taxon>
    </lineage>
</organism>
<gene>
    <name evidence="1" type="ORF">EGH73_12400</name>
</gene>
<name>A0A3N0X3W0_9FLAO</name>
<sequence>MNKIFAFLIFISGLTFSQTHRFFYELKFKSDSTQTEPTKKLMVLDINPKETKYYDNAFLEKDSINKKFNTQNTNWTSQIPVTRKRGSNKNTNFGMIDFQTYSYQTEDTLNWKLTNEIKKYHGLNLQKATTNFGGRKWIAWFTKDFPFSEGPYKFQGLPGLVILLQDEKDNYNFSFVKNVNLKETYDTSNFLEVRYGNKPFPVSEKLFIKKKLEYFNDPIHEIKSKLENGTANSVDFNGVRYTKAEQLRPIIEQEQDYFRKNNNPMELNKALKYPKK</sequence>
<dbReference type="AlphaFoldDB" id="A0A3N0X3W0"/>
<dbReference type="Proteomes" id="UP000267623">
    <property type="component" value="Unassembled WGS sequence"/>
</dbReference>
<comment type="caution">
    <text evidence="1">The sequence shown here is derived from an EMBL/GenBank/DDBJ whole genome shotgun (WGS) entry which is preliminary data.</text>
</comment>
<accession>A0A3N0X3W0</accession>
<evidence type="ECO:0000313" key="2">
    <source>
        <dbReference type="Proteomes" id="UP000267623"/>
    </source>
</evidence>
<protein>
    <submittedName>
        <fullName evidence="1">GLPGLI family protein</fullName>
    </submittedName>
</protein>
<dbReference type="Pfam" id="PF09697">
    <property type="entry name" value="Porph_ging"/>
    <property type="match status" value="1"/>
</dbReference>
<dbReference type="InterPro" id="IPR005901">
    <property type="entry name" value="GLPGLI"/>
</dbReference>
<dbReference type="EMBL" id="RJTU01000078">
    <property type="protein sequence ID" value="ROI12054.1"/>
    <property type="molecule type" value="Genomic_DNA"/>
</dbReference>
<evidence type="ECO:0000313" key="1">
    <source>
        <dbReference type="EMBL" id="ROI12054.1"/>
    </source>
</evidence>
<proteinExistence type="predicted"/>
<reference evidence="2" key="1">
    <citation type="submission" date="2018-11" db="EMBL/GenBank/DDBJ databases">
        <title>Proposal to divide the Flavobacteriaceae and reorganize its genera based on Amino Acid Identity values calculated from whole genome sequences.</title>
        <authorList>
            <person name="Nicholson A.C."/>
            <person name="Gulvik C.A."/>
            <person name="Whitney A.M."/>
            <person name="Humrighouse B.W."/>
            <person name="Bell M."/>
            <person name="Holmes B."/>
            <person name="Steigerwalt A."/>
            <person name="Villarma A."/>
            <person name="Sheth M."/>
            <person name="Batra D."/>
            <person name="Pryor J."/>
            <person name="Bernardet J.-F."/>
            <person name="Hugo C."/>
            <person name="Kampfer P."/>
            <person name="Newman J."/>
            <person name="Mcquiston J."/>
        </authorList>
    </citation>
    <scope>NUCLEOTIDE SEQUENCE [LARGE SCALE GENOMIC DNA]</scope>
    <source>
        <strain evidence="2">DSM 22165</strain>
    </source>
</reference>
<dbReference type="NCBIfam" id="TIGR01200">
    <property type="entry name" value="GLPGLI"/>
    <property type="match status" value="1"/>
</dbReference>
<dbReference type="RefSeq" id="WP_123282108.1">
    <property type="nucleotide sequence ID" value="NZ_RJTU01000078.1"/>
</dbReference>